<dbReference type="Proteomes" id="UP001595990">
    <property type="component" value="Unassembled WGS sequence"/>
</dbReference>
<reference evidence="2" key="1">
    <citation type="journal article" date="2019" name="Int. J. Syst. Evol. Microbiol.">
        <title>The Global Catalogue of Microorganisms (GCM) 10K type strain sequencing project: providing services to taxonomists for standard genome sequencing and annotation.</title>
        <authorList>
            <consortium name="The Broad Institute Genomics Platform"/>
            <consortium name="The Broad Institute Genome Sequencing Center for Infectious Disease"/>
            <person name="Wu L."/>
            <person name="Ma J."/>
        </authorList>
    </citation>
    <scope>NUCLEOTIDE SEQUENCE [LARGE SCALE GENOMIC DNA]</scope>
    <source>
        <strain evidence="2">CECT 8064</strain>
    </source>
</reference>
<keyword evidence="2" id="KW-1185">Reference proteome</keyword>
<protein>
    <submittedName>
        <fullName evidence="1">Uncharacterized protein</fullName>
    </submittedName>
</protein>
<accession>A0ABV9BMP5</accession>
<dbReference type="EMBL" id="JBHSFS010000009">
    <property type="protein sequence ID" value="MFC4515363.1"/>
    <property type="molecule type" value="Genomic_DNA"/>
</dbReference>
<proteinExistence type="predicted"/>
<comment type="caution">
    <text evidence="1">The sequence shown here is derived from an EMBL/GenBank/DDBJ whole genome shotgun (WGS) entry which is preliminary data.</text>
</comment>
<evidence type="ECO:0000313" key="1">
    <source>
        <dbReference type="EMBL" id="MFC4515363.1"/>
    </source>
</evidence>
<name>A0ABV9BMP5_9ACTN</name>
<gene>
    <name evidence="1" type="ORF">ACFPEN_20735</name>
</gene>
<evidence type="ECO:0000313" key="2">
    <source>
        <dbReference type="Proteomes" id="UP001595990"/>
    </source>
</evidence>
<organism evidence="1 2">
    <name type="scientific">Streptomyces ehimensis</name>
    <dbReference type="NCBI Taxonomy" id="68195"/>
    <lineage>
        <taxon>Bacteria</taxon>
        <taxon>Bacillati</taxon>
        <taxon>Actinomycetota</taxon>
        <taxon>Actinomycetes</taxon>
        <taxon>Kitasatosporales</taxon>
        <taxon>Streptomycetaceae</taxon>
        <taxon>Streptomyces</taxon>
    </lineage>
</organism>
<dbReference type="RefSeq" id="WP_397615007.1">
    <property type="nucleotide sequence ID" value="NZ_JBHSFS010000009.1"/>
</dbReference>
<sequence>MARRFKNSDEALTVQENDLKCRDRARKWGMEESAKKWQASADHALEEWIRLTEEEFNASRRNN</sequence>